<dbReference type="PROSITE" id="PS51846">
    <property type="entry name" value="CNNM"/>
    <property type="match status" value="1"/>
</dbReference>
<evidence type="ECO:0000256" key="7">
    <source>
        <dbReference type="PROSITE-ProRule" id="PRU00703"/>
    </source>
</evidence>
<organism evidence="12 13">
    <name type="scientific">Streptantibioticus cattleyicolor (strain ATCC 35852 / DSM 46488 / JCM 4925 / NBRC 14057 / NRRL 8057)</name>
    <name type="common">Streptomyces cattleya</name>
    <dbReference type="NCBI Taxonomy" id="1003195"/>
    <lineage>
        <taxon>Bacteria</taxon>
        <taxon>Bacillati</taxon>
        <taxon>Actinomycetota</taxon>
        <taxon>Actinomycetes</taxon>
        <taxon>Kitasatosporales</taxon>
        <taxon>Streptomycetaceae</taxon>
        <taxon>Streptantibioticus</taxon>
    </lineage>
</organism>
<gene>
    <name evidence="12" type="ordered locus">SCATT_03690</name>
</gene>
<sequence length="349" mass="37190">MMTVVRLVVAVLTLVANAFFVGGEFALVSVRRSQVDPLAEEGDRRARRVVWALEHVSALMATAQLGITVCTLVLGAVAEPAIGRLLEPVFRAASVPGSVVTTVSFVIALAVATYLHMLFGEMVPKNVALADPVRTALVLGPPLVGLTRALRPLVRVVNGLAGAGLRLLRVETREEVAAAFSDAELARMVTDAGQAGLLDERAATRLQDALELGRRPVREVVLPADRVVYAWPGITPAELEVLAARSGYSRFPVTDRGGRVLGYLHVKDALDAEPRDAPFGAAALRPMPRIRGAAPLDDALTAMRARRAHLAAVLDPHGRAVGLVTMEDVLRELVGPAPRPDPGDRDTRP</sequence>
<dbReference type="Proteomes" id="UP000007842">
    <property type="component" value="Chromosome"/>
</dbReference>
<dbReference type="eggNOG" id="COG1253">
    <property type="taxonomic scope" value="Bacteria"/>
</dbReference>
<keyword evidence="3 8" id="KW-0812">Transmembrane</keyword>
<dbReference type="KEGG" id="scy:SCATT_03690"/>
<evidence type="ECO:0000256" key="9">
    <source>
        <dbReference type="SAM" id="Phobius"/>
    </source>
</evidence>
<dbReference type="SUPFAM" id="SSF54631">
    <property type="entry name" value="CBS-domain pair"/>
    <property type="match status" value="1"/>
</dbReference>
<comment type="subcellular location">
    <subcellularLocation>
        <location evidence="1">Cell membrane</location>
        <topology evidence="1">Multi-pass membrane protein</topology>
    </subcellularLocation>
</comment>
<feature type="domain" description="CNNM transmembrane" evidence="11">
    <location>
        <begin position="1"/>
        <end position="202"/>
    </location>
</feature>
<feature type="domain" description="CBS" evidence="10">
    <location>
        <begin position="221"/>
        <end position="279"/>
    </location>
</feature>
<evidence type="ECO:0000256" key="6">
    <source>
        <dbReference type="ARBA" id="ARBA00023136"/>
    </source>
</evidence>
<evidence type="ECO:0000313" key="13">
    <source>
        <dbReference type="Proteomes" id="UP000007842"/>
    </source>
</evidence>
<keyword evidence="2" id="KW-1003">Cell membrane</keyword>
<feature type="transmembrane region" description="Helical" evidence="9">
    <location>
        <begin position="49"/>
        <end position="78"/>
    </location>
</feature>
<evidence type="ECO:0000256" key="1">
    <source>
        <dbReference type="ARBA" id="ARBA00004651"/>
    </source>
</evidence>
<keyword evidence="6 8" id="KW-0472">Membrane</keyword>
<dbReference type="InterPro" id="IPR046342">
    <property type="entry name" value="CBS_dom_sf"/>
</dbReference>
<dbReference type="PATRIC" id="fig|1003195.29.peg.362"/>
<dbReference type="CDD" id="cd04590">
    <property type="entry name" value="CBS_pair_CorC_HlyC_assoc"/>
    <property type="match status" value="1"/>
</dbReference>
<dbReference type="PANTHER" id="PTHR43099">
    <property type="entry name" value="UPF0053 PROTEIN YRKA"/>
    <property type="match status" value="1"/>
</dbReference>
<evidence type="ECO:0000256" key="2">
    <source>
        <dbReference type="ARBA" id="ARBA00022475"/>
    </source>
</evidence>
<dbReference type="HOGENOM" id="CLU_015237_4_0_11"/>
<evidence type="ECO:0000256" key="4">
    <source>
        <dbReference type="ARBA" id="ARBA00022737"/>
    </source>
</evidence>
<dbReference type="GO" id="GO:0005886">
    <property type="term" value="C:plasma membrane"/>
    <property type="evidence" value="ECO:0007669"/>
    <property type="project" value="UniProtKB-SubCell"/>
</dbReference>
<dbReference type="EMBL" id="CP003219">
    <property type="protein sequence ID" value="AEW92740.1"/>
    <property type="molecule type" value="Genomic_DNA"/>
</dbReference>
<dbReference type="Pfam" id="PF00571">
    <property type="entry name" value="CBS"/>
    <property type="match status" value="2"/>
</dbReference>
<keyword evidence="13" id="KW-1185">Reference proteome</keyword>
<evidence type="ECO:0000259" key="10">
    <source>
        <dbReference type="PROSITE" id="PS51371"/>
    </source>
</evidence>
<dbReference type="PANTHER" id="PTHR43099:SF4">
    <property type="entry name" value="INTEGRAL MEMBRANE PROTEIN"/>
    <property type="match status" value="1"/>
</dbReference>
<evidence type="ECO:0000256" key="3">
    <source>
        <dbReference type="ARBA" id="ARBA00022692"/>
    </source>
</evidence>
<evidence type="ECO:0000256" key="8">
    <source>
        <dbReference type="PROSITE-ProRule" id="PRU01193"/>
    </source>
</evidence>
<feature type="domain" description="CBS" evidence="10">
    <location>
        <begin position="283"/>
        <end position="339"/>
    </location>
</feature>
<dbReference type="InterPro" id="IPR051676">
    <property type="entry name" value="UPF0053_domain"/>
</dbReference>
<keyword evidence="4" id="KW-0677">Repeat</keyword>
<name>G8WNH8_STREN</name>
<protein>
    <submittedName>
        <fullName evidence="12">Putative integral membrane protein</fullName>
    </submittedName>
</protein>
<dbReference type="Pfam" id="PF01595">
    <property type="entry name" value="CNNM"/>
    <property type="match status" value="1"/>
</dbReference>
<dbReference type="STRING" id="1003195.SCATT_03690"/>
<feature type="transmembrane region" description="Helical" evidence="9">
    <location>
        <begin position="6"/>
        <end position="28"/>
    </location>
</feature>
<dbReference type="InterPro" id="IPR000644">
    <property type="entry name" value="CBS_dom"/>
</dbReference>
<dbReference type="InterPro" id="IPR002550">
    <property type="entry name" value="CNNM"/>
</dbReference>
<keyword evidence="5 8" id="KW-1133">Transmembrane helix</keyword>
<dbReference type="SMART" id="SM00116">
    <property type="entry name" value="CBS"/>
    <property type="match status" value="2"/>
</dbReference>
<dbReference type="AlphaFoldDB" id="G8WNH8"/>
<evidence type="ECO:0000259" key="11">
    <source>
        <dbReference type="PROSITE" id="PS51846"/>
    </source>
</evidence>
<dbReference type="PROSITE" id="PS51371">
    <property type="entry name" value="CBS"/>
    <property type="match status" value="2"/>
</dbReference>
<keyword evidence="7" id="KW-0129">CBS domain</keyword>
<evidence type="ECO:0000256" key="5">
    <source>
        <dbReference type="ARBA" id="ARBA00022989"/>
    </source>
</evidence>
<evidence type="ECO:0000313" key="12">
    <source>
        <dbReference type="EMBL" id="AEW92740.1"/>
    </source>
</evidence>
<accession>G8WNH8</accession>
<feature type="transmembrane region" description="Helical" evidence="9">
    <location>
        <begin position="98"/>
        <end position="119"/>
    </location>
</feature>
<dbReference type="InterPro" id="IPR044751">
    <property type="entry name" value="Ion_transp-like_CBS"/>
</dbReference>
<proteinExistence type="predicted"/>
<dbReference type="Gene3D" id="3.10.580.10">
    <property type="entry name" value="CBS-domain"/>
    <property type="match status" value="1"/>
</dbReference>
<reference evidence="13" key="1">
    <citation type="submission" date="2011-12" db="EMBL/GenBank/DDBJ databases">
        <title>Complete genome sequence of Streptomyces cattleya strain DSM 46488.</title>
        <authorList>
            <person name="Ou H.-Y."/>
            <person name="Li P."/>
            <person name="Zhao C."/>
            <person name="O'Hagan D."/>
            <person name="Deng Z."/>
        </authorList>
    </citation>
    <scope>NUCLEOTIDE SEQUENCE [LARGE SCALE GENOMIC DNA]</scope>
    <source>
        <strain evidence="13">ATCC 35852 / DSM 46488 / JCM 4925 / NBRC 14057 / NRRL 8057</strain>
    </source>
</reference>